<dbReference type="InterPro" id="IPR023408">
    <property type="entry name" value="MscS_beta-dom_sf"/>
</dbReference>
<evidence type="ECO:0000259" key="7">
    <source>
        <dbReference type="Pfam" id="PF00924"/>
    </source>
</evidence>
<comment type="subcellular location">
    <subcellularLocation>
        <location evidence="1">Membrane</location>
    </subcellularLocation>
</comment>
<evidence type="ECO:0000259" key="8">
    <source>
        <dbReference type="Pfam" id="PF21088"/>
    </source>
</evidence>
<protein>
    <submittedName>
        <fullName evidence="9">Mechanosensitive ion channel family protein</fullName>
    </submittedName>
</protein>
<evidence type="ECO:0000256" key="3">
    <source>
        <dbReference type="ARBA" id="ARBA00022989"/>
    </source>
</evidence>
<dbReference type="EMBL" id="CP089983">
    <property type="protein sequence ID" value="WXB08366.1"/>
    <property type="molecule type" value="Genomic_DNA"/>
</dbReference>
<dbReference type="InterPro" id="IPR010920">
    <property type="entry name" value="LSM_dom_sf"/>
</dbReference>
<dbReference type="Pfam" id="PF00924">
    <property type="entry name" value="MS_channel_2nd"/>
    <property type="match status" value="1"/>
</dbReference>
<dbReference type="Proteomes" id="UP001374803">
    <property type="component" value="Chromosome"/>
</dbReference>
<dbReference type="Pfam" id="PF21088">
    <property type="entry name" value="MS_channel_1st"/>
    <property type="match status" value="1"/>
</dbReference>
<feature type="region of interest" description="Disordered" evidence="5">
    <location>
        <begin position="301"/>
        <end position="370"/>
    </location>
</feature>
<dbReference type="RefSeq" id="WP_394838040.1">
    <property type="nucleotide sequence ID" value="NZ_CP089929.1"/>
</dbReference>
<evidence type="ECO:0000256" key="6">
    <source>
        <dbReference type="SAM" id="Phobius"/>
    </source>
</evidence>
<keyword evidence="3 6" id="KW-1133">Transmembrane helix</keyword>
<evidence type="ECO:0000256" key="1">
    <source>
        <dbReference type="ARBA" id="ARBA00004370"/>
    </source>
</evidence>
<dbReference type="PANTHER" id="PTHR30221">
    <property type="entry name" value="SMALL-CONDUCTANCE MECHANOSENSITIVE CHANNEL"/>
    <property type="match status" value="1"/>
</dbReference>
<evidence type="ECO:0000256" key="4">
    <source>
        <dbReference type="ARBA" id="ARBA00023136"/>
    </source>
</evidence>
<organism evidence="9 10">
    <name type="scientific">Pendulispora rubella</name>
    <dbReference type="NCBI Taxonomy" id="2741070"/>
    <lineage>
        <taxon>Bacteria</taxon>
        <taxon>Pseudomonadati</taxon>
        <taxon>Myxococcota</taxon>
        <taxon>Myxococcia</taxon>
        <taxon>Myxococcales</taxon>
        <taxon>Sorangiineae</taxon>
        <taxon>Pendulisporaceae</taxon>
        <taxon>Pendulispora</taxon>
    </lineage>
</organism>
<proteinExistence type="predicted"/>
<keyword evidence="2 6" id="KW-0812">Transmembrane</keyword>
<dbReference type="InterPro" id="IPR045275">
    <property type="entry name" value="MscS_archaea/bacteria_type"/>
</dbReference>
<name>A0ABZ2LGR8_9BACT</name>
<evidence type="ECO:0000256" key="2">
    <source>
        <dbReference type="ARBA" id="ARBA00022692"/>
    </source>
</evidence>
<feature type="transmembrane region" description="Helical" evidence="6">
    <location>
        <begin position="12"/>
        <end position="33"/>
    </location>
</feature>
<dbReference type="Gene3D" id="2.30.30.60">
    <property type="match status" value="1"/>
</dbReference>
<feature type="transmembrane region" description="Helical" evidence="6">
    <location>
        <begin position="199"/>
        <end position="229"/>
    </location>
</feature>
<accession>A0ABZ2LGR8</accession>
<feature type="transmembrane region" description="Helical" evidence="6">
    <location>
        <begin position="81"/>
        <end position="98"/>
    </location>
</feature>
<keyword evidence="4 6" id="KW-0472">Membrane</keyword>
<dbReference type="Gene3D" id="1.10.287.1260">
    <property type="match status" value="1"/>
</dbReference>
<feature type="domain" description="Mechanosensitive ion channel MscS" evidence="7">
    <location>
        <begin position="218"/>
        <end position="272"/>
    </location>
</feature>
<feature type="transmembrane region" description="Helical" evidence="6">
    <location>
        <begin position="175"/>
        <end position="193"/>
    </location>
</feature>
<gene>
    <name evidence="9" type="ORF">LVJ94_14105</name>
</gene>
<keyword evidence="10" id="KW-1185">Reference proteome</keyword>
<dbReference type="SUPFAM" id="SSF50182">
    <property type="entry name" value="Sm-like ribonucleoproteins"/>
    <property type="match status" value="1"/>
</dbReference>
<dbReference type="InterPro" id="IPR049142">
    <property type="entry name" value="MS_channel_1st"/>
</dbReference>
<sequence length="370" mass="40136">MNVGPDYVAIWIGRILLALVVSAFWIWILRSLGRMLRGLVEFIDRRLRRRGKGFHFRSIEVLGVDTIIAFFKSLIGMTRALLSLTATYVWLLIVAWALDPNHRVFGVVVQPLVTVLTNAFEAALGFIPNLVVLIMIFAAARFSTRSLAVVTDAVRMRKLELEWLEPELAVPTRRIVTILIWICALVMAAPYLPGSESKAFLGVAVMVGLLLALGARSVTSNLLAGLVLTYSRAYRAGDRVRIGETQGEVLSLGALTTRIRTEDNREVVIPNAVAQSGLITHMVSRPRSLSTINAFEFVRTQMRPRPSEVPPSGTAPKAGPGAPPIPDAVSAAPPHVAEVDAVLSPLAPNAPPPPSLASLRAAAEQQEDAP</sequence>
<dbReference type="PANTHER" id="PTHR30221:SF18">
    <property type="entry name" value="SLL0590 PROTEIN"/>
    <property type="match status" value="1"/>
</dbReference>
<evidence type="ECO:0000256" key="5">
    <source>
        <dbReference type="SAM" id="MobiDB-lite"/>
    </source>
</evidence>
<feature type="compositionally biased region" description="Low complexity" evidence="5">
    <location>
        <begin position="310"/>
        <end position="320"/>
    </location>
</feature>
<dbReference type="InterPro" id="IPR006685">
    <property type="entry name" value="MscS_channel_2nd"/>
</dbReference>
<reference evidence="9" key="1">
    <citation type="submission" date="2021-12" db="EMBL/GenBank/DDBJ databases">
        <title>Discovery of the Pendulisporaceae a myxobacterial family with distinct sporulation behavior and unique specialized metabolism.</title>
        <authorList>
            <person name="Garcia R."/>
            <person name="Popoff A."/>
            <person name="Bader C.D."/>
            <person name="Loehr J."/>
            <person name="Walesch S."/>
            <person name="Walt C."/>
            <person name="Boldt J."/>
            <person name="Bunk B."/>
            <person name="Haeckl F.J.F.P.J."/>
            <person name="Gunesch A.P."/>
            <person name="Birkelbach J."/>
            <person name="Nuebel U."/>
            <person name="Pietschmann T."/>
            <person name="Bach T."/>
            <person name="Mueller R."/>
        </authorList>
    </citation>
    <scope>NUCLEOTIDE SEQUENCE</scope>
    <source>
        <strain evidence="9">MSr11367</strain>
    </source>
</reference>
<feature type="domain" description="Mechanosensitive ion channel transmembrane helices 2/3" evidence="8">
    <location>
        <begin position="175"/>
        <end position="215"/>
    </location>
</feature>
<evidence type="ECO:0000313" key="10">
    <source>
        <dbReference type="Proteomes" id="UP001374803"/>
    </source>
</evidence>
<evidence type="ECO:0000313" key="9">
    <source>
        <dbReference type="EMBL" id="WXB08366.1"/>
    </source>
</evidence>